<protein>
    <submittedName>
        <fullName evidence="1">Uncharacterized protein</fullName>
    </submittedName>
</protein>
<gene>
    <name evidence="1" type="ORF">CBA19CS22_39525</name>
</gene>
<name>A0ACB5R5Y5_9BURK</name>
<accession>A0ACB5R5Y5</accession>
<evidence type="ECO:0000313" key="2">
    <source>
        <dbReference type="Proteomes" id="UP001055013"/>
    </source>
</evidence>
<keyword evidence="2" id="KW-1185">Reference proteome</keyword>
<reference evidence="1" key="1">
    <citation type="submission" date="2021-09" db="EMBL/GenBank/DDBJ databases">
        <title>Isolation and characterization of 3-chlorobenzoate degrading bacteria from soils in Shizuoka.</title>
        <authorList>
            <person name="Ifat A."/>
            <person name="Ogawa N."/>
            <person name="Kimbara K."/>
            <person name="Moriuchi R."/>
            <person name="Dohra H."/>
            <person name="Shintani M."/>
        </authorList>
    </citation>
    <scope>NUCLEOTIDE SEQUENCE</scope>
    <source>
        <strain evidence="1">19CS2-2</strain>
    </source>
</reference>
<dbReference type="Proteomes" id="UP001055013">
    <property type="component" value="Unassembled WGS sequence"/>
</dbReference>
<evidence type="ECO:0000313" key="1">
    <source>
        <dbReference type="EMBL" id="GJH22769.1"/>
    </source>
</evidence>
<organism evidence="1 2">
    <name type="scientific">Caballeronia novacaledonica</name>
    <dbReference type="NCBI Taxonomy" id="1544861"/>
    <lineage>
        <taxon>Bacteria</taxon>
        <taxon>Pseudomonadati</taxon>
        <taxon>Pseudomonadota</taxon>
        <taxon>Betaproteobacteria</taxon>
        <taxon>Burkholderiales</taxon>
        <taxon>Burkholderiaceae</taxon>
        <taxon>Caballeronia</taxon>
    </lineage>
</organism>
<proteinExistence type="predicted"/>
<sequence length="103" mass="11274">MSRAKTNTFLQNMKRDAEAGAAADVATESRPVRTAPARKTASSPKADPRGRDGKKHFGGYLDPDMFEKVALLRIRLNLGNDALLEQAINDLFNKEKAKRAFGG</sequence>
<comment type="caution">
    <text evidence="1">The sequence shown here is derived from an EMBL/GenBank/DDBJ whole genome shotgun (WGS) entry which is preliminary data.</text>
</comment>
<dbReference type="EMBL" id="BPUR01000052">
    <property type="protein sequence ID" value="GJH22769.1"/>
    <property type="molecule type" value="Genomic_DNA"/>
</dbReference>